<evidence type="ECO:0000259" key="1">
    <source>
        <dbReference type="Pfam" id="PF21446"/>
    </source>
</evidence>
<dbReference type="RefSeq" id="WP_174927533.1">
    <property type="nucleotide sequence ID" value="NZ_CABVLY010000019.1"/>
</dbReference>
<organism evidence="3 4">
    <name type="scientific">Burkholderia anthina</name>
    <dbReference type="NCBI Taxonomy" id="179879"/>
    <lineage>
        <taxon>Bacteria</taxon>
        <taxon>Pseudomonadati</taxon>
        <taxon>Pseudomonadota</taxon>
        <taxon>Betaproteobacteria</taxon>
        <taxon>Burkholderiales</taxon>
        <taxon>Burkholderiaceae</taxon>
        <taxon>Burkholderia</taxon>
        <taxon>Burkholderia cepacia complex</taxon>
    </lineage>
</organism>
<dbReference type="EMBL" id="JAFCIQ010000022">
    <property type="protein sequence ID" value="MBM2769928.1"/>
    <property type="molecule type" value="Genomic_DNA"/>
</dbReference>
<dbReference type="Proteomes" id="UP000494201">
    <property type="component" value="Unassembled WGS sequence"/>
</dbReference>
<gene>
    <name evidence="3" type="ORF">BAN20980_04627</name>
    <name evidence="2" type="ORF">JQK92_26285</name>
</gene>
<dbReference type="Pfam" id="PF21446">
    <property type="entry name" value="Gp34_trimer"/>
    <property type="match status" value="1"/>
</dbReference>
<evidence type="ECO:0000313" key="5">
    <source>
        <dbReference type="Proteomes" id="UP000755577"/>
    </source>
</evidence>
<proteinExistence type="predicted"/>
<name>A0A6P2GG20_9BURK</name>
<evidence type="ECO:0000313" key="3">
    <source>
        <dbReference type="EMBL" id="VVU51904.1"/>
    </source>
</evidence>
<dbReference type="GO" id="GO:0016740">
    <property type="term" value="F:transferase activity"/>
    <property type="evidence" value="ECO:0007669"/>
    <property type="project" value="InterPro"/>
</dbReference>
<dbReference type="GeneID" id="56502691"/>
<evidence type="ECO:0000313" key="2">
    <source>
        <dbReference type="EMBL" id="MBM2769928.1"/>
    </source>
</evidence>
<reference evidence="2 5" key="2">
    <citation type="submission" date="2021-02" db="EMBL/GenBank/DDBJ databases">
        <title>Draft genome of the type strains Burkholderia anthina DSM16086.</title>
        <authorList>
            <person name="Hertel R."/>
            <person name="Meissner J."/>
            <person name="Poehlein A."/>
            <person name="Daniel R."/>
            <person name="Commichau F.M."/>
        </authorList>
    </citation>
    <scope>NUCLEOTIDE SEQUENCE [LARGE SCALE GENOMIC DNA]</scope>
    <source>
        <strain evidence="2 5">DSM 16086</strain>
    </source>
</reference>
<keyword evidence="5" id="KW-1185">Reference proteome</keyword>
<sequence>MAALQKANLGTVPAGAGGDDQRTANTKFNANVDVLSAQAALTTAGSISASQALTAAHIGKRIGVNITGGGTINLPPASTCPADGVMLIRNVSGGVLTLAVAVGSGDSLALARLNSGESVLLDTDGVKSWRILMRGRSYTPDETVVGNQSVGGSASIGTDASIGRNVTVGGKVAVTGEVQTTSTNSFRMANGDVGTFWRKDSTALYLMRTAVGDQFGNWDPPRPFIYSLKDDKVTIDGTGAGCSIGSRPTFAGKTPWDNGNLASPWHAGNMTRPAVFSANGGTETDLNPNAFETRLSVDVVVGAGGTIMATATAALNLAAGVGGATDVMMRFRIADGATVVFDGQDDVSTVAAVDAGLGGREKLVATLAKDGLTPGKKYTLQLLLMKNRPVGPLYPRCMRIAGITS</sequence>
<dbReference type="EMBL" id="CABVLY010000019">
    <property type="protein sequence ID" value="VVU51904.1"/>
    <property type="molecule type" value="Genomic_DNA"/>
</dbReference>
<dbReference type="AlphaFoldDB" id="A0A6P2GG20"/>
<dbReference type="Proteomes" id="UP000755577">
    <property type="component" value="Unassembled WGS sequence"/>
</dbReference>
<reference evidence="3 4" key="1">
    <citation type="submission" date="2019-09" db="EMBL/GenBank/DDBJ databases">
        <authorList>
            <person name="Depoorter E."/>
        </authorList>
    </citation>
    <scope>NUCLEOTIDE SEQUENCE [LARGE SCALE GENOMIC DNA]</scope>
    <source>
        <strain evidence="3">LMG 20980</strain>
    </source>
</reference>
<accession>A0A6P2GG20</accession>
<dbReference type="InterPro" id="IPR018357">
    <property type="entry name" value="Hexapep_transf_CS"/>
</dbReference>
<dbReference type="PROSITE" id="PS00101">
    <property type="entry name" value="HEXAPEP_TRANSFERASES"/>
    <property type="match status" value="1"/>
</dbReference>
<dbReference type="InterPro" id="IPR048390">
    <property type="entry name" value="Gp34_trimer"/>
</dbReference>
<protein>
    <submittedName>
        <fullName evidence="3">Phage tail fiber protein</fullName>
    </submittedName>
</protein>
<evidence type="ECO:0000313" key="4">
    <source>
        <dbReference type="Proteomes" id="UP000494201"/>
    </source>
</evidence>
<feature type="domain" description="Long-tail fiber proximal subunit trimerization" evidence="1">
    <location>
        <begin position="154"/>
        <end position="224"/>
    </location>
</feature>